<dbReference type="SMART" id="SM00633">
    <property type="entry name" value="Glyco_10"/>
    <property type="match status" value="1"/>
</dbReference>
<dbReference type="EMBL" id="CAMGYJ010000008">
    <property type="protein sequence ID" value="CAI0464240.1"/>
    <property type="molecule type" value="Genomic_DNA"/>
</dbReference>
<feature type="chain" id="PRO_5043762711" description="GH10 domain-containing protein" evidence="9">
    <location>
        <begin position="33"/>
        <end position="776"/>
    </location>
</feature>
<evidence type="ECO:0000256" key="3">
    <source>
        <dbReference type="ARBA" id="ARBA00022737"/>
    </source>
</evidence>
<evidence type="ECO:0000313" key="11">
    <source>
        <dbReference type="EMBL" id="CAI0464240.1"/>
    </source>
</evidence>
<evidence type="ECO:0000256" key="1">
    <source>
        <dbReference type="ARBA" id="ARBA00007495"/>
    </source>
</evidence>
<accession>A0AAV0P0E2</accession>
<comment type="similarity">
    <text evidence="1">Belongs to the glycosyl hydrolase 10 (cellulase F) family.</text>
</comment>
<dbReference type="Pfam" id="PF02018">
    <property type="entry name" value="CBM_4_9"/>
    <property type="match status" value="2"/>
</dbReference>
<feature type="domain" description="GH10" evidence="10">
    <location>
        <begin position="422"/>
        <end position="717"/>
    </location>
</feature>
<dbReference type="PROSITE" id="PS51760">
    <property type="entry name" value="GH10_2"/>
    <property type="match status" value="1"/>
</dbReference>
<evidence type="ECO:0000256" key="8">
    <source>
        <dbReference type="PROSITE-ProRule" id="PRU10061"/>
    </source>
</evidence>
<dbReference type="Gene3D" id="3.20.20.80">
    <property type="entry name" value="Glycosidases"/>
    <property type="match status" value="1"/>
</dbReference>
<dbReference type="InterPro" id="IPR001000">
    <property type="entry name" value="GH10_dom"/>
</dbReference>
<dbReference type="PANTHER" id="PTHR31490:SF47">
    <property type="entry name" value="GH10 DOMAIN-CONTAINING PROTEIN"/>
    <property type="match status" value="1"/>
</dbReference>
<dbReference type="Pfam" id="PF00331">
    <property type="entry name" value="Glyco_hydro_10"/>
    <property type="match status" value="1"/>
</dbReference>
<dbReference type="InterPro" id="IPR031158">
    <property type="entry name" value="GH10_AS"/>
</dbReference>
<sequence length="776" mass="86505">MARPTSMAETKLPFSALSVVLLSLLLPFLGSALTAGGSILSPFPRQYQSKYGEVAAAVGANNIILNPRFEDGLKNWSAKGCRVELHESMADGKIVPQSGKLFVSATDRTETWNGIEQELTGRVQREVAYGVTAIARIYGNVTAATLQLTLWVQEQDRREEYISIASLQVTDKDWVQLQGEFLLNGFPSRVIIYFEGPPAGTDILINSLIVQHAAKMPSSARPVFQDPPFDVNVIENSNLDDGTTAGWFALGNCLLTVERGSPYVLPPMARDSLGPHESLSSQYMRVTNRTESWMGPAQIVTDKLRVYLTYQVSAWVRISHGGTTGPQFVNAALGVDGQWINGGEVEVNDGNWHEIGGSFRLEKQPSNAMVYVQGPASGVDLMVAGLQIFAVNRKARFSYLRKQADKIRKRDVVLKFSGSGLSNSSVSVKQMQNSFPLGSCITRTSLDNENFVKFLTDNFNWAVFENEMKWSWTEPQQGTFNYKEADEMLDFCKTHNLKVRGHCIFWEMEYAIQSWVRSLNESSLTNAVENRLYNLLTRYKGKFDHYDVNNEMLHGSFYQGRLGYDIRAHMFRTAHQLDPLAALFVNDYHIEDGSDVGSTPEKYIKQVLDLREQGAQIGGIGVQGHIEVPVGSIVSSAFDKLGTLGLPVWITELDVSSANEFIRAEDLEVMLREAFAHPAVEGVVLWGFWELYMSRKNAHLVNANGKINQAGKRFLSLKKEWLSQANGGITEQGEFKFRGFHGTYDVEIVSSSSQRISKTFIIDKGYSPLVVSIDLM</sequence>
<dbReference type="PANTHER" id="PTHR31490">
    <property type="entry name" value="GLYCOSYL HYDROLASE"/>
    <property type="match status" value="1"/>
</dbReference>
<gene>
    <name evidence="11" type="ORF">LITE_LOCUS36100</name>
</gene>
<keyword evidence="7" id="KW-0624">Polysaccharide degradation</keyword>
<dbReference type="GO" id="GO:0031176">
    <property type="term" value="F:endo-1,4-beta-xylanase activity"/>
    <property type="evidence" value="ECO:0007669"/>
    <property type="project" value="UniProtKB-ARBA"/>
</dbReference>
<evidence type="ECO:0000256" key="4">
    <source>
        <dbReference type="ARBA" id="ARBA00022801"/>
    </source>
</evidence>
<keyword evidence="5" id="KW-0119">Carbohydrate metabolism</keyword>
<keyword evidence="6" id="KW-0326">Glycosidase</keyword>
<dbReference type="SUPFAM" id="SSF49785">
    <property type="entry name" value="Galactose-binding domain-like"/>
    <property type="match status" value="2"/>
</dbReference>
<keyword evidence="2" id="KW-0858">Xylan degradation</keyword>
<protein>
    <recommendedName>
        <fullName evidence="10">GH10 domain-containing protein</fullName>
    </recommendedName>
</protein>
<evidence type="ECO:0000256" key="2">
    <source>
        <dbReference type="ARBA" id="ARBA00022651"/>
    </source>
</evidence>
<dbReference type="FunFam" id="2.60.120.260:FF:000103">
    <property type="entry name" value="Glycosyl hydrolase family 10 protein"/>
    <property type="match status" value="1"/>
</dbReference>
<evidence type="ECO:0000256" key="5">
    <source>
        <dbReference type="ARBA" id="ARBA00023277"/>
    </source>
</evidence>
<dbReference type="InterPro" id="IPR008979">
    <property type="entry name" value="Galactose-bd-like_sf"/>
</dbReference>
<dbReference type="Gene3D" id="2.60.120.260">
    <property type="entry name" value="Galactose-binding domain-like"/>
    <property type="match status" value="2"/>
</dbReference>
<dbReference type="InterPro" id="IPR017853">
    <property type="entry name" value="GH"/>
</dbReference>
<dbReference type="GO" id="GO:0045493">
    <property type="term" value="P:xylan catabolic process"/>
    <property type="evidence" value="ECO:0007669"/>
    <property type="project" value="UniProtKB-KW"/>
</dbReference>
<evidence type="ECO:0000259" key="10">
    <source>
        <dbReference type="PROSITE" id="PS51760"/>
    </source>
</evidence>
<evidence type="ECO:0000256" key="7">
    <source>
        <dbReference type="ARBA" id="ARBA00023326"/>
    </source>
</evidence>
<reference evidence="11" key="1">
    <citation type="submission" date="2022-08" db="EMBL/GenBank/DDBJ databases">
        <authorList>
            <person name="Gutierrez-Valencia J."/>
        </authorList>
    </citation>
    <scope>NUCLEOTIDE SEQUENCE</scope>
</reference>
<evidence type="ECO:0000256" key="9">
    <source>
        <dbReference type="SAM" id="SignalP"/>
    </source>
</evidence>
<keyword evidence="12" id="KW-1185">Reference proteome</keyword>
<dbReference type="Proteomes" id="UP001154282">
    <property type="component" value="Unassembled WGS sequence"/>
</dbReference>
<evidence type="ECO:0000256" key="6">
    <source>
        <dbReference type="ARBA" id="ARBA00023295"/>
    </source>
</evidence>
<dbReference type="AlphaFoldDB" id="A0AAV0P0E2"/>
<dbReference type="PRINTS" id="PR00134">
    <property type="entry name" value="GLHYDRLASE10"/>
</dbReference>
<dbReference type="SUPFAM" id="SSF51445">
    <property type="entry name" value="(Trans)glycosidases"/>
    <property type="match status" value="1"/>
</dbReference>
<dbReference type="PROSITE" id="PS00591">
    <property type="entry name" value="GH10_1"/>
    <property type="match status" value="1"/>
</dbReference>
<keyword evidence="9" id="KW-0732">Signal</keyword>
<feature type="active site" description="Nucleophile" evidence="8">
    <location>
        <position position="652"/>
    </location>
</feature>
<dbReference type="FunFam" id="3.20.20.80:FF:000104">
    <property type="entry name" value="Endo-1,4-beta-xylanase A"/>
    <property type="match status" value="1"/>
</dbReference>
<dbReference type="InterPro" id="IPR044846">
    <property type="entry name" value="GH10"/>
</dbReference>
<name>A0AAV0P0E2_9ROSI</name>
<comment type="caution">
    <text evidence="11">The sequence shown here is derived from an EMBL/GenBank/DDBJ whole genome shotgun (WGS) entry which is preliminary data.</text>
</comment>
<organism evidence="11 12">
    <name type="scientific">Linum tenue</name>
    <dbReference type="NCBI Taxonomy" id="586396"/>
    <lineage>
        <taxon>Eukaryota</taxon>
        <taxon>Viridiplantae</taxon>
        <taxon>Streptophyta</taxon>
        <taxon>Embryophyta</taxon>
        <taxon>Tracheophyta</taxon>
        <taxon>Spermatophyta</taxon>
        <taxon>Magnoliopsida</taxon>
        <taxon>eudicotyledons</taxon>
        <taxon>Gunneridae</taxon>
        <taxon>Pentapetalae</taxon>
        <taxon>rosids</taxon>
        <taxon>fabids</taxon>
        <taxon>Malpighiales</taxon>
        <taxon>Linaceae</taxon>
        <taxon>Linum</taxon>
    </lineage>
</organism>
<keyword evidence="4" id="KW-0378">Hydrolase</keyword>
<feature type="signal peptide" evidence="9">
    <location>
        <begin position="1"/>
        <end position="32"/>
    </location>
</feature>
<proteinExistence type="inferred from homology"/>
<dbReference type="InterPro" id="IPR003305">
    <property type="entry name" value="CenC_carb-bd"/>
</dbReference>
<evidence type="ECO:0000313" key="12">
    <source>
        <dbReference type="Proteomes" id="UP001154282"/>
    </source>
</evidence>
<keyword evidence="3" id="KW-0677">Repeat</keyword>